<dbReference type="PANTHER" id="PTHR46382:SF1">
    <property type="entry name" value="PHOSPHATIDATE CYTIDYLYLTRANSFERASE"/>
    <property type="match status" value="1"/>
</dbReference>
<reference evidence="20 21" key="1">
    <citation type="submission" date="2020-06" db="EMBL/GenBank/DDBJ databases">
        <title>Description of novel acetic acid bacteria.</title>
        <authorList>
            <person name="Sombolestani A."/>
        </authorList>
    </citation>
    <scope>NUCLEOTIDE SEQUENCE [LARGE SCALE GENOMIC DNA]</scope>
    <source>
        <strain evidence="20 21">LMG 27010</strain>
    </source>
</reference>
<comment type="pathway">
    <text evidence="4">Lipid metabolism.</text>
</comment>
<comment type="similarity">
    <text evidence="5 18">Belongs to the CDS family.</text>
</comment>
<keyword evidence="10 18" id="KW-0808">Transferase</keyword>
<dbReference type="Proteomes" id="UP000585665">
    <property type="component" value="Unassembled WGS sequence"/>
</dbReference>
<keyword evidence="21" id="KW-1185">Reference proteome</keyword>
<dbReference type="InterPro" id="IPR000374">
    <property type="entry name" value="PC_trans"/>
</dbReference>
<evidence type="ECO:0000256" key="6">
    <source>
        <dbReference type="ARBA" id="ARBA00012487"/>
    </source>
</evidence>
<dbReference type="GO" id="GO:0016024">
    <property type="term" value="P:CDP-diacylglycerol biosynthetic process"/>
    <property type="evidence" value="ECO:0007669"/>
    <property type="project" value="UniProtKB-UniPathway"/>
</dbReference>
<feature type="transmembrane region" description="Helical" evidence="19">
    <location>
        <begin position="93"/>
        <end position="123"/>
    </location>
</feature>
<keyword evidence="16" id="KW-0594">Phospholipid biosynthesis</keyword>
<keyword evidence="17" id="KW-1208">Phospholipid metabolism</keyword>
<evidence type="ECO:0000256" key="13">
    <source>
        <dbReference type="ARBA" id="ARBA00022989"/>
    </source>
</evidence>
<evidence type="ECO:0000256" key="2">
    <source>
        <dbReference type="ARBA" id="ARBA00004651"/>
    </source>
</evidence>
<evidence type="ECO:0000256" key="19">
    <source>
        <dbReference type="SAM" id="Phobius"/>
    </source>
</evidence>
<feature type="transmembrane region" description="Helical" evidence="19">
    <location>
        <begin position="70"/>
        <end position="87"/>
    </location>
</feature>
<evidence type="ECO:0000256" key="14">
    <source>
        <dbReference type="ARBA" id="ARBA00023098"/>
    </source>
</evidence>
<evidence type="ECO:0000256" key="10">
    <source>
        <dbReference type="ARBA" id="ARBA00022679"/>
    </source>
</evidence>
<keyword evidence="9" id="KW-0444">Lipid biosynthesis</keyword>
<evidence type="ECO:0000256" key="3">
    <source>
        <dbReference type="ARBA" id="ARBA00005119"/>
    </source>
</evidence>
<evidence type="ECO:0000256" key="8">
    <source>
        <dbReference type="ARBA" id="ARBA00022475"/>
    </source>
</evidence>
<name>A0A850P7A6_9PROT</name>
<evidence type="ECO:0000256" key="11">
    <source>
        <dbReference type="ARBA" id="ARBA00022692"/>
    </source>
</evidence>
<proteinExistence type="inferred from homology"/>
<keyword evidence="13 19" id="KW-1133">Transmembrane helix</keyword>
<feature type="transmembrane region" description="Helical" evidence="19">
    <location>
        <begin position="21"/>
        <end position="38"/>
    </location>
</feature>
<dbReference type="GO" id="GO:0004605">
    <property type="term" value="F:phosphatidate cytidylyltransferase activity"/>
    <property type="evidence" value="ECO:0007669"/>
    <property type="project" value="UniProtKB-EC"/>
</dbReference>
<dbReference type="GO" id="GO:0005886">
    <property type="term" value="C:plasma membrane"/>
    <property type="evidence" value="ECO:0007669"/>
    <property type="project" value="UniProtKB-SubCell"/>
</dbReference>
<keyword evidence="12 18" id="KW-0548">Nucleotidyltransferase</keyword>
<dbReference type="AlphaFoldDB" id="A0A850P7A6"/>
<comment type="pathway">
    <text evidence="3 18">Phospholipid metabolism; CDP-diacylglycerol biosynthesis; CDP-diacylglycerol from sn-glycerol 3-phosphate: step 3/3.</text>
</comment>
<evidence type="ECO:0000256" key="18">
    <source>
        <dbReference type="RuleBase" id="RU003938"/>
    </source>
</evidence>
<evidence type="ECO:0000256" key="5">
    <source>
        <dbReference type="ARBA" id="ARBA00010185"/>
    </source>
</evidence>
<keyword evidence="15 19" id="KW-0472">Membrane</keyword>
<evidence type="ECO:0000256" key="7">
    <source>
        <dbReference type="ARBA" id="ARBA00019373"/>
    </source>
</evidence>
<evidence type="ECO:0000256" key="9">
    <source>
        <dbReference type="ARBA" id="ARBA00022516"/>
    </source>
</evidence>
<evidence type="ECO:0000256" key="4">
    <source>
        <dbReference type="ARBA" id="ARBA00005189"/>
    </source>
</evidence>
<evidence type="ECO:0000256" key="15">
    <source>
        <dbReference type="ARBA" id="ARBA00023136"/>
    </source>
</evidence>
<accession>A0A850P7A6</accession>
<dbReference type="Pfam" id="PF01148">
    <property type="entry name" value="CTP_transf_1"/>
    <property type="match status" value="1"/>
</dbReference>
<evidence type="ECO:0000256" key="17">
    <source>
        <dbReference type="ARBA" id="ARBA00023264"/>
    </source>
</evidence>
<dbReference type="PROSITE" id="PS01315">
    <property type="entry name" value="CDS"/>
    <property type="match status" value="1"/>
</dbReference>
<gene>
    <name evidence="20" type="ORF">HUK82_07860</name>
</gene>
<dbReference type="UniPathway" id="UPA00557">
    <property type="reaction ID" value="UER00614"/>
</dbReference>
<comment type="subcellular location">
    <subcellularLocation>
        <location evidence="2">Cell membrane</location>
        <topology evidence="2">Multi-pass membrane protein</topology>
    </subcellularLocation>
</comment>
<dbReference type="PANTHER" id="PTHR46382">
    <property type="entry name" value="PHOSPHATIDATE CYTIDYLYLTRANSFERASE"/>
    <property type="match status" value="1"/>
</dbReference>
<sequence length="285" mass="29338">MPEPRTAAQSGRNWRDLRARLLSAAVLVPLAGVCIWLGGPVYGAMVTLAAVGMAWEAGRMFGLAPRSWRGWLYLAWPAVAVLAAWRGEWTAALGLACAAFIFGPWLWMAMVWIVWASVALLWLRLQTQPAIASVVFVIVAVIASDSGAYLAGRLFGGPKLAPRISPAKTWSGSAGGLVCAAVAGALVAWSTRGGGDEVVSAVLHGAGVGGLLGIGAQSGDLAESAIKRRCGVKDSSALIPGHGGLLDRFDGLLVAAPLAAALSLLAPASAFWYAGAAGAWSALTR</sequence>
<keyword evidence="14" id="KW-0443">Lipid metabolism</keyword>
<keyword evidence="11 18" id="KW-0812">Transmembrane</keyword>
<dbReference type="EMBL" id="JABXXR010000046">
    <property type="protein sequence ID" value="NVN40477.1"/>
    <property type="molecule type" value="Genomic_DNA"/>
</dbReference>
<feature type="transmembrane region" description="Helical" evidence="19">
    <location>
        <begin position="130"/>
        <end position="150"/>
    </location>
</feature>
<dbReference type="EC" id="2.7.7.41" evidence="6 18"/>
<organism evidence="20 21">
    <name type="scientific">Ameyamaea chiangmaiensis</name>
    <dbReference type="NCBI Taxonomy" id="442969"/>
    <lineage>
        <taxon>Bacteria</taxon>
        <taxon>Pseudomonadati</taxon>
        <taxon>Pseudomonadota</taxon>
        <taxon>Alphaproteobacteria</taxon>
        <taxon>Acetobacterales</taxon>
        <taxon>Acetobacteraceae</taxon>
        <taxon>Ameyamaea</taxon>
    </lineage>
</organism>
<comment type="catalytic activity">
    <reaction evidence="1 18">
        <text>a 1,2-diacyl-sn-glycero-3-phosphate + CTP + H(+) = a CDP-1,2-diacyl-sn-glycerol + diphosphate</text>
        <dbReference type="Rhea" id="RHEA:16229"/>
        <dbReference type="ChEBI" id="CHEBI:15378"/>
        <dbReference type="ChEBI" id="CHEBI:33019"/>
        <dbReference type="ChEBI" id="CHEBI:37563"/>
        <dbReference type="ChEBI" id="CHEBI:58332"/>
        <dbReference type="ChEBI" id="CHEBI:58608"/>
        <dbReference type="EC" id="2.7.7.41"/>
    </reaction>
</comment>
<evidence type="ECO:0000313" key="21">
    <source>
        <dbReference type="Proteomes" id="UP000585665"/>
    </source>
</evidence>
<comment type="caution">
    <text evidence="20">The sequence shown here is derived from an EMBL/GenBank/DDBJ whole genome shotgun (WGS) entry which is preliminary data.</text>
</comment>
<evidence type="ECO:0000256" key="16">
    <source>
        <dbReference type="ARBA" id="ARBA00023209"/>
    </source>
</evidence>
<keyword evidence="8" id="KW-1003">Cell membrane</keyword>
<feature type="transmembrane region" description="Helical" evidence="19">
    <location>
        <begin position="252"/>
        <end position="275"/>
    </location>
</feature>
<evidence type="ECO:0000256" key="12">
    <source>
        <dbReference type="ARBA" id="ARBA00022695"/>
    </source>
</evidence>
<evidence type="ECO:0000313" key="20">
    <source>
        <dbReference type="EMBL" id="NVN40477.1"/>
    </source>
</evidence>
<protein>
    <recommendedName>
        <fullName evidence="7 18">Phosphatidate cytidylyltransferase</fullName>
        <ecNumber evidence="6 18">2.7.7.41</ecNumber>
    </recommendedName>
</protein>
<evidence type="ECO:0000256" key="1">
    <source>
        <dbReference type="ARBA" id="ARBA00001698"/>
    </source>
</evidence>
<feature type="transmembrane region" description="Helical" evidence="19">
    <location>
        <begin position="170"/>
        <end position="189"/>
    </location>
</feature>